<organism evidence="2 3">
    <name type="scientific">Hanseniaspora guilliermondii</name>
    <dbReference type="NCBI Taxonomy" id="56406"/>
    <lineage>
        <taxon>Eukaryota</taxon>
        <taxon>Fungi</taxon>
        <taxon>Dikarya</taxon>
        <taxon>Ascomycota</taxon>
        <taxon>Saccharomycotina</taxon>
        <taxon>Saccharomycetes</taxon>
        <taxon>Saccharomycodales</taxon>
        <taxon>Saccharomycodaceae</taxon>
        <taxon>Hanseniaspora</taxon>
    </lineage>
</organism>
<dbReference type="VEuPathDB" id="FungiDB:HGUI_01185"/>
<protein>
    <submittedName>
        <fullName evidence="2">Uncharacterized protein</fullName>
    </submittedName>
</protein>
<feature type="region of interest" description="Disordered" evidence="1">
    <location>
        <begin position="1102"/>
        <end position="1129"/>
    </location>
</feature>
<reference evidence="3" key="1">
    <citation type="submission" date="2016-11" db="EMBL/GenBank/DDBJ databases">
        <authorList>
            <person name="Guldener U."/>
        </authorList>
    </citation>
    <scope>NUCLEOTIDE SEQUENCE [LARGE SCALE GENOMIC DNA]</scope>
</reference>
<sequence>MNGISPALNENIFHELYTDEVLSFSDKYNSSNILNDYKVLGNGAQGSFKENKNLQNKDKILCFAPSLIHLTISDNKFLSLFKNQILNISSLKDICPRYAHNVLQDILLAANNNALLAFAFNEVGYDLAKALSLIYETPIIHHIEKSPEELLYRIVIKCKGKNECSFFATFEYEESSSTLALASEENKCSNLDCKCKFQFDNIDFLEYTLLNRKMKFLEKVSIFSNCLLFNTVMVAQSLIPVFLNYLKDSSSLIVASNNILQKLQILNSTIVYPTPIIKPINHNSYDMLTLDSEPSIDWKQWIDYFFVDCQRNGNDFEIITNDKGEIIGILLFFTNNLIVCKKYQNYNIHLKEINSRCIDNLSILMVMGELSNNKVHALSLLLSKWNSDEAYSLLLKSTLVKLKEPHLQVTEEIISDYAKKNKTPSRTSFFCENSRKQIEMFDKTGLTLKSKNDLLLLTLVKLFNNLELNSHEKEALKMFEFNKDSLDYVDDHINYGVIIYYKESSNNFLKFVSSTKVNDTMDYTFLFLKDFKLLYDNKSLIKTIIETKYGENAAYNITESDIKKADKLFKTSRDINEFILSLCILMYACQFHKKKHLISKVLGETSFGKDASKLSWMYNGLLAQQNVNLNGDLNCKFFKIIRIGKQYIKLNIRDDFGTGSNSSCRKLVSRISLKQKHSQNKVMSLIKRVDSINSNRLEEHEPQKFNKRFHDEKSNSRYLNTDYNELLVSNLNINTVGGLMISYLYYHVRRDVQFYSDIFMLLKNELFKHLKFGQTTEFEPYQFFAILKAVNSNLSNKVGLINKLNQFISNKLKSYREAISNHEFIAIKITCETFLEFLQSFECGECFRYNETKNFDDIHPVTFNYKLLNRSYSKYNCYTTHFECVHKFTKRIVIEFADECFKIKIIAPYKQNDIPIQYQYHNNEVETTHNKKINEVIRKKLKRFEQIPILNPLLENKEANNSQNCDSSSASLIETSQMDKYETLPIIANKKSLLIESDDTIANEVFTDKELNTTCIANDINSVAPFNASVIEKSHLNEEEIAQIPINNTHEYIKNTPIVKEEESENFDFIREMGFEPITTNNSSYNLNSFKNRMKRKLRDIHCGRSSPSSGPQSRHLRKRKNVETIQPPRRVLRKTTEGTEVISENIKSKKTSAVEDFFLGMDIYQA</sequence>
<dbReference type="AlphaFoldDB" id="A0A1L0CKR9"/>
<gene>
    <name evidence="2" type="ORF">HGUI_01185</name>
</gene>
<dbReference type="Proteomes" id="UP000183365">
    <property type="component" value="Unassembled WGS sequence"/>
</dbReference>
<dbReference type="EMBL" id="FQNF01000015">
    <property type="protein sequence ID" value="SGZ38985.1"/>
    <property type="molecule type" value="Genomic_DNA"/>
</dbReference>
<accession>A0A1L0CKR9</accession>
<feature type="compositionally biased region" description="Low complexity" evidence="1">
    <location>
        <begin position="1104"/>
        <end position="1114"/>
    </location>
</feature>
<proteinExistence type="predicted"/>
<dbReference type="OrthoDB" id="3973265at2759"/>
<name>A0A1L0CKR9_9ASCO</name>
<evidence type="ECO:0000256" key="1">
    <source>
        <dbReference type="SAM" id="MobiDB-lite"/>
    </source>
</evidence>
<keyword evidence="3" id="KW-1185">Reference proteome</keyword>
<evidence type="ECO:0000313" key="2">
    <source>
        <dbReference type="EMBL" id="SGZ38985.1"/>
    </source>
</evidence>
<evidence type="ECO:0000313" key="3">
    <source>
        <dbReference type="Proteomes" id="UP000183365"/>
    </source>
</evidence>